<keyword evidence="7 11" id="KW-0547">Nucleotide-binding</keyword>
<dbReference type="InterPro" id="IPR011009">
    <property type="entry name" value="Kinase-like_dom_sf"/>
</dbReference>
<dbReference type="Gene3D" id="3.30.200.20">
    <property type="entry name" value="Phosphorylase Kinase, domain 1"/>
    <property type="match status" value="3"/>
</dbReference>
<keyword evidence="6" id="KW-0677">Repeat</keyword>
<comment type="subcellular location">
    <subcellularLocation>
        <location evidence="1">Membrane</location>
    </subcellularLocation>
</comment>
<dbReference type="Gene3D" id="1.10.510.10">
    <property type="entry name" value="Transferase(Phosphotransferase) domain 1"/>
    <property type="match status" value="3"/>
</dbReference>
<dbReference type="GO" id="GO:0004672">
    <property type="term" value="F:protein kinase activity"/>
    <property type="evidence" value="ECO:0007669"/>
    <property type="project" value="InterPro"/>
</dbReference>
<dbReference type="PROSITE" id="PS00107">
    <property type="entry name" value="PROTEIN_KINASE_ATP"/>
    <property type="match status" value="1"/>
</dbReference>
<dbReference type="Pfam" id="PF00560">
    <property type="entry name" value="LRR_1"/>
    <property type="match status" value="2"/>
</dbReference>
<dbReference type="InterPro" id="IPR017441">
    <property type="entry name" value="Protein_kinase_ATP_BS"/>
</dbReference>
<feature type="domain" description="Protein kinase" evidence="14">
    <location>
        <begin position="838"/>
        <end position="1110"/>
    </location>
</feature>
<dbReference type="Pfam" id="PF08263">
    <property type="entry name" value="LRRNT_2"/>
    <property type="match status" value="1"/>
</dbReference>
<evidence type="ECO:0000256" key="13">
    <source>
        <dbReference type="SAM" id="Phobius"/>
    </source>
</evidence>
<dbReference type="FunFam" id="3.80.10.10:FF:000234">
    <property type="entry name" value="Probable inactive receptor kinase RLK902"/>
    <property type="match status" value="1"/>
</dbReference>
<keyword evidence="10 13" id="KW-0472">Membrane</keyword>
<keyword evidence="3" id="KW-0433">Leucine-rich repeat</keyword>
<evidence type="ECO:0000256" key="12">
    <source>
        <dbReference type="SAM" id="MobiDB-lite"/>
    </source>
</evidence>
<organism evidence="15 16">
    <name type="scientific">Punica granatum</name>
    <name type="common">Pomegranate</name>
    <dbReference type="NCBI Taxonomy" id="22663"/>
    <lineage>
        <taxon>Eukaryota</taxon>
        <taxon>Viridiplantae</taxon>
        <taxon>Streptophyta</taxon>
        <taxon>Embryophyta</taxon>
        <taxon>Tracheophyta</taxon>
        <taxon>Spermatophyta</taxon>
        <taxon>Magnoliopsida</taxon>
        <taxon>eudicotyledons</taxon>
        <taxon>Gunneridae</taxon>
        <taxon>Pentapetalae</taxon>
        <taxon>rosids</taxon>
        <taxon>malvids</taxon>
        <taxon>Myrtales</taxon>
        <taxon>Lythraceae</taxon>
        <taxon>Punica</taxon>
    </lineage>
</organism>
<feature type="region of interest" description="Disordered" evidence="12">
    <location>
        <begin position="374"/>
        <end position="403"/>
    </location>
</feature>
<dbReference type="EMBL" id="PGOL01001975">
    <property type="protein sequence ID" value="PKI52113.1"/>
    <property type="molecule type" value="Genomic_DNA"/>
</dbReference>
<dbReference type="PANTHER" id="PTHR48010:SF1">
    <property type="entry name" value="PROTEIN KINASE DOMAIN-CONTAINING PROTEIN"/>
    <property type="match status" value="1"/>
</dbReference>
<evidence type="ECO:0000256" key="2">
    <source>
        <dbReference type="ARBA" id="ARBA00022553"/>
    </source>
</evidence>
<feature type="domain" description="Protein kinase" evidence="14">
    <location>
        <begin position="1150"/>
        <end position="1411"/>
    </location>
</feature>
<reference evidence="15 16" key="1">
    <citation type="submission" date="2017-11" db="EMBL/GenBank/DDBJ databases">
        <title>De-novo sequencing of pomegranate (Punica granatum L.) genome.</title>
        <authorList>
            <person name="Akparov Z."/>
            <person name="Amiraslanov A."/>
            <person name="Hajiyeva S."/>
            <person name="Abbasov M."/>
            <person name="Kaur K."/>
            <person name="Hamwieh A."/>
            <person name="Solovyev V."/>
            <person name="Salamov A."/>
            <person name="Braich B."/>
            <person name="Kosarev P."/>
            <person name="Mahmoud A."/>
            <person name="Hajiyev E."/>
            <person name="Babayeva S."/>
            <person name="Izzatullayeva V."/>
            <person name="Mammadov A."/>
            <person name="Mammadov A."/>
            <person name="Sharifova S."/>
            <person name="Ojaghi J."/>
            <person name="Eynullazada K."/>
            <person name="Bayramov B."/>
            <person name="Abdulazimova A."/>
            <person name="Shahmuradov I."/>
        </authorList>
    </citation>
    <scope>NUCLEOTIDE SEQUENCE [LARGE SCALE GENOMIC DNA]</scope>
    <source>
        <strain evidence="16">cv. AG2017</strain>
        <tissue evidence="15">Leaf</tissue>
    </source>
</reference>
<dbReference type="PROSITE" id="PS50011">
    <property type="entry name" value="PROTEIN_KINASE_DOM"/>
    <property type="match status" value="3"/>
</dbReference>
<dbReference type="FunFam" id="1.10.510.10:FF:000095">
    <property type="entry name" value="protein STRUBBELIG-RECEPTOR FAMILY 8"/>
    <property type="match status" value="1"/>
</dbReference>
<dbReference type="Gene3D" id="3.80.10.10">
    <property type="entry name" value="Ribonuclease Inhibitor"/>
    <property type="match status" value="2"/>
</dbReference>
<evidence type="ECO:0000256" key="4">
    <source>
        <dbReference type="ARBA" id="ARBA00022692"/>
    </source>
</evidence>
<keyword evidence="8 11" id="KW-0067">ATP-binding</keyword>
<dbReference type="InterPro" id="IPR001245">
    <property type="entry name" value="Ser-Thr/Tyr_kinase_cat_dom"/>
</dbReference>
<evidence type="ECO:0000313" key="16">
    <source>
        <dbReference type="Proteomes" id="UP000233551"/>
    </source>
</evidence>
<dbReference type="GO" id="GO:0005524">
    <property type="term" value="F:ATP binding"/>
    <property type="evidence" value="ECO:0007669"/>
    <property type="project" value="UniProtKB-UniRule"/>
</dbReference>
<dbReference type="SUPFAM" id="SSF56112">
    <property type="entry name" value="Protein kinase-like (PK-like)"/>
    <property type="match status" value="3"/>
</dbReference>
<dbReference type="FunFam" id="3.30.200.20:FF:000307">
    <property type="entry name" value="pollen receptor-like kinase 1"/>
    <property type="match status" value="1"/>
</dbReference>
<dbReference type="Proteomes" id="UP000233551">
    <property type="component" value="Unassembled WGS sequence"/>
</dbReference>
<evidence type="ECO:0000313" key="15">
    <source>
        <dbReference type="EMBL" id="PKI52113.1"/>
    </source>
</evidence>
<evidence type="ECO:0000256" key="6">
    <source>
        <dbReference type="ARBA" id="ARBA00022737"/>
    </source>
</evidence>
<dbReference type="InterPro" id="IPR001611">
    <property type="entry name" value="Leu-rich_rpt"/>
</dbReference>
<evidence type="ECO:0000256" key="11">
    <source>
        <dbReference type="PROSITE-ProRule" id="PRU10141"/>
    </source>
</evidence>
<evidence type="ECO:0000256" key="3">
    <source>
        <dbReference type="ARBA" id="ARBA00022614"/>
    </source>
</evidence>
<evidence type="ECO:0000259" key="14">
    <source>
        <dbReference type="PROSITE" id="PS50011"/>
    </source>
</evidence>
<keyword evidence="16" id="KW-1185">Reference proteome</keyword>
<feature type="domain" description="Protein kinase" evidence="14">
    <location>
        <begin position="428"/>
        <end position="701"/>
    </location>
</feature>
<feature type="transmembrane region" description="Helical" evidence="13">
    <location>
        <begin position="99"/>
        <end position="118"/>
    </location>
</feature>
<dbReference type="InterPro" id="IPR000719">
    <property type="entry name" value="Prot_kinase_dom"/>
</dbReference>
<feature type="region of interest" description="Disordered" evidence="12">
    <location>
        <begin position="704"/>
        <end position="726"/>
    </location>
</feature>
<comment type="caution">
    <text evidence="15">The sequence shown here is derived from an EMBL/GenBank/DDBJ whole genome shotgun (WGS) entry which is preliminary data.</text>
</comment>
<feature type="region of interest" description="Disordered" evidence="12">
    <location>
        <begin position="790"/>
        <end position="815"/>
    </location>
</feature>
<keyword evidence="2" id="KW-0597">Phosphoprotein</keyword>
<gene>
    <name evidence="15" type="ORF">CRG98_027529</name>
</gene>
<dbReference type="InterPro" id="IPR013210">
    <property type="entry name" value="LRR_N_plant-typ"/>
</dbReference>
<accession>A0A2I0J7U7</accession>
<dbReference type="GO" id="GO:0016020">
    <property type="term" value="C:membrane"/>
    <property type="evidence" value="ECO:0007669"/>
    <property type="project" value="UniProtKB-SubCell"/>
</dbReference>
<evidence type="ECO:0000256" key="9">
    <source>
        <dbReference type="ARBA" id="ARBA00022989"/>
    </source>
</evidence>
<evidence type="ECO:0000256" key="7">
    <source>
        <dbReference type="ARBA" id="ARBA00022741"/>
    </source>
</evidence>
<dbReference type="PANTHER" id="PTHR48010">
    <property type="entry name" value="OS05G0588300 PROTEIN"/>
    <property type="match status" value="1"/>
</dbReference>
<evidence type="ECO:0000256" key="5">
    <source>
        <dbReference type="ARBA" id="ARBA00022729"/>
    </source>
</evidence>
<evidence type="ECO:0000256" key="8">
    <source>
        <dbReference type="ARBA" id="ARBA00022840"/>
    </source>
</evidence>
<keyword evidence="4 13" id="KW-0812">Transmembrane</keyword>
<dbReference type="Pfam" id="PF07714">
    <property type="entry name" value="PK_Tyr_Ser-Thr"/>
    <property type="match status" value="2"/>
</dbReference>
<feature type="compositionally biased region" description="Basic residues" evidence="12">
    <location>
        <begin position="387"/>
        <end position="397"/>
    </location>
</feature>
<dbReference type="SUPFAM" id="SSF52058">
    <property type="entry name" value="L domain-like"/>
    <property type="match status" value="1"/>
</dbReference>
<keyword evidence="5" id="KW-0732">Signal</keyword>
<feature type="binding site" evidence="11">
    <location>
        <position position="457"/>
    </location>
    <ligand>
        <name>ATP</name>
        <dbReference type="ChEBI" id="CHEBI:30616"/>
    </ligand>
</feature>
<name>A0A2I0J7U7_PUNGR</name>
<keyword evidence="9 13" id="KW-1133">Transmembrane helix</keyword>
<dbReference type="InterPro" id="IPR032675">
    <property type="entry name" value="LRR_dom_sf"/>
</dbReference>
<sequence length="1411" mass="155900">MPAFASNNSSPFSTFSFSFIINSPLAHHSLISLSPTTQQCVALDIVRSISRLLPLLWLAGCCWFQVPGMEEQLLLQLSRPIDSSRTTCPLLSKKMERKLLVFLVVSSIWSVFLPFVLANPVEDKQALLDFLESISHSPRLNWNKDSSVCQSWTGVKCSADESRVIALRLPGAGLRGIIPPNTLSRLTAIQLLNLRMNRLSGSFPPDFSNFRNLTGLYLQRNNFSGPLPQDWSVWKNLTVLDLSYNHFDGSIPSSISNLTYLTYFNLENNSLWGEIPDLILPQLLQLNVANNHLTGPVPPSLKRFPSSAFLGNNVSFDSDAVPPALPLQPPTAQPKKENKKLTGSALLGIVIGACVVGFTASAVLMICCCSNRTSSADGPNAGATEKKQRKVSSKKKGGAALEKPDKEEKQLVFFEGCNYAFDLEDLLTASAEVLGKGTHGTAYKAALTDTTTVVVVKRLKEVAAGRKEFEQQMEMIGRIRHENVVPLRAYYCSKDEKLLVYDYYSPGSVSSLLHGGRGGEGRAPLEWETRLKIAIGTARGLDLIHKQNGGKLVHGNLKASNVFLNSKGHGCISDVALAPVMNQVPPQLVRITGYRAPEVTDSRKPTQASDVYSLGVILLELLTGKSPVHATGSDEVVHLVRWVHSVVREEWTAEVFDVELLRYPNIEEEMVEMLQIGMACVVRVPEQRLKISDVVGMVEGIRRMGSTDPPTSEIKSEHSSSTATPVAAEAASSSALQAQIASAVIIQPQVCMDIVLVQPWSLLKEALQLRVKFLLDIAPALGQKISLGRKSQGRGSYSRLSGGDIGPEPPKQSTKRELGKLMFPQDCGYKFEIEDMLRASAEVLGRGSFGTSYKGNLEDGPTIAVKRLKMANTATTEFEKLTEKISSIRHENVATLRAYYCDKHERLLVYDYYDRGSMSSLLHGKEGKVVAPMTWDNRLKMAIGAGRGIVHIHRQEGGKLFHGNLKPSNILVNSQGYGIVSDVLFPSLMNHVERQPTTKYEAPEVAVNGRSQQSDVYSFGVLLLELLVRKFEPAPSNGELRDFVQWGKGVSREVDNGEIFDIPLRDQPSILKELQEAFHLGILCVQKLPEERPKMIISLGRKSKGQGSYLQLSGGEIEPEPPKQSAKRELCKFIFHWDCGCKFELDDMLRASAEVPGRGSFGASYKAKLEDGPAIAVKRLKMANTDITEFEKPTEKILSIRHRNVAPLWAYYHSKDEQLPVYDNYDRGNMSSHLHEGNVVAPMTWEDRLNMAIGAARGIDYIHKQEGGKLFHVNLKPSNIFLSSQGYGIVSDVHFPSLKNHVPQQPTTKYEAPKVSVNGRSQQSDVYSFGILLLELLVRRFEPAPSAGEVRDFVPWGQVVSREVYNGEVFDAPLMDQPGIYTERTAGGIPYRDPVRAKVVRRETEDAGCSV</sequence>
<proteinExistence type="predicted"/>
<protein>
    <recommendedName>
        <fullName evidence="14">Protein kinase domain-containing protein</fullName>
    </recommendedName>
</protein>
<dbReference type="STRING" id="22663.A0A2I0J7U7"/>
<dbReference type="Pfam" id="PF00069">
    <property type="entry name" value="Pkinase"/>
    <property type="match status" value="1"/>
</dbReference>
<dbReference type="InterPro" id="IPR050994">
    <property type="entry name" value="At_inactive_RLKs"/>
</dbReference>
<evidence type="ECO:0000256" key="10">
    <source>
        <dbReference type="ARBA" id="ARBA00023136"/>
    </source>
</evidence>
<evidence type="ECO:0000256" key="1">
    <source>
        <dbReference type="ARBA" id="ARBA00004370"/>
    </source>
</evidence>